<protein>
    <submittedName>
        <fullName evidence="1">Anthranilate phosphoribosyltransferase</fullName>
    </submittedName>
</protein>
<dbReference type="Proteomes" id="UP000326582">
    <property type="component" value="Chromosome 3"/>
</dbReference>
<accession>A0ACD0WJ33</accession>
<evidence type="ECO:0000313" key="1">
    <source>
        <dbReference type="EMBL" id="QFZ27324.1"/>
    </source>
</evidence>
<proteinExistence type="predicted"/>
<gene>
    <name evidence="1" type="ORF">EJF14_30293</name>
</gene>
<sequence length="448" mass="48319">MFSHINIHCTYLRPCCLTPPDRDKDPLRVRDDKKQSFKHPHHFSPSFLCQFPVFVGPILADVFWCTGVTYLRSRSLNLLHTMTSNVLTPYIKSLFLEPPNLTPSDLATVLRSIFKGIPSEVQTAAFLTALRMRGLDHEPEYIAAAVGTVLEFSEMIPPAEVDSRGFVDIVGTGGDGQNTFNVSTSAAIVAGGMGIKVCKHGGKASTSVSGSGDLLRSLGVDLSVVTRATAPGITEKSDFCFLFAPAFHPGMAAVASTRAQLGVPTIFNILGPLMNPMPLRARVLGVYSEKLGESYALAALQLAQQSPVHERTMVVFGEVGLDEISPTGSTKCWTVDKNGIERSSISPRDFGLPEHSLGQVRSGTPEENAEILFHILRQDAPEFMIRSAGNHPLVDYITMNAAAVAVVAGVASDWKDGVAKAREAIISGRALAALEDFKRAVDEAKNRS</sequence>
<name>A0ACD0WJ33_CLALS</name>
<keyword evidence="2" id="KW-1185">Reference proteome</keyword>
<reference evidence="2" key="1">
    <citation type="journal article" date="2019" name="MBio">
        <title>Comparative genomics for the elucidation of multidrug resistance (MDR) in Candida lusitaniae.</title>
        <authorList>
            <person name="Kannan A."/>
            <person name="Asner S.A."/>
            <person name="Trachsel E."/>
            <person name="Kelly S."/>
            <person name="Parker J."/>
            <person name="Sanglard D."/>
        </authorList>
    </citation>
    <scope>NUCLEOTIDE SEQUENCE [LARGE SCALE GENOMIC DNA]</scope>
    <source>
        <strain evidence="2">P1</strain>
    </source>
</reference>
<organism evidence="1 2">
    <name type="scientific">Clavispora lusitaniae</name>
    <name type="common">Candida lusitaniae</name>
    <dbReference type="NCBI Taxonomy" id="36911"/>
    <lineage>
        <taxon>Eukaryota</taxon>
        <taxon>Fungi</taxon>
        <taxon>Dikarya</taxon>
        <taxon>Ascomycota</taxon>
        <taxon>Saccharomycotina</taxon>
        <taxon>Pichiomycetes</taxon>
        <taxon>Metschnikowiaceae</taxon>
        <taxon>Clavispora</taxon>
    </lineage>
</organism>
<keyword evidence="1" id="KW-0328">Glycosyltransferase</keyword>
<keyword evidence="1" id="KW-0808">Transferase</keyword>
<evidence type="ECO:0000313" key="2">
    <source>
        <dbReference type="Proteomes" id="UP000326582"/>
    </source>
</evidence>
<dbReference type="EMBL" id="CP038486">
    <property type="protein sequence ID" value="QFZ27324.1"/>
    <property type="molecule type" value="Genomic_DNA"/>
</dbReference>